<dbReference type="GO" id="GO:1990077">
    <property type="term" value="C:primosome complex"/>
    <property type="evidence" value="ECO:0007669"/>
    <property type="project" value="UniProtKB-UniRule"/>
</dbReference>
<keyword evidence="12" id="KW-1185">Reference proteome</keyword>
<dbReference type="PANTHER" id="PTHR30580:SF0">
    <property type="entry name" value="PRIMOSOMAL PROTEIN N"/>
    <property type="match status" value="1"/>
</dbReference>
<dbReference type="EMBL" id="JNVU01000017">
    <property type="protein sequence ID" value="KEI44822.1"/>
    <property type="molecule type" value="Genomic_DNA"/>
</dbReference>
<evidence type="ECO:0000256" key="1">
    <source>
        <dbReference type="ARBA" id="ARBA00022515"/>
    </source>
</evidence>
<evidence type="ECO:0000256" key="8">
    <source>
        <dbReference type="HAMAP-Rule" id="MF_00983"/>
    </source>
</evidence>
<dbReference type="GO" id="GO:0006270">
    <property type="term" value="P:DNA replication initiation"/>
    <property type="evidence" value="ECO:0007669"/>
    <property type="project" value="TreeGrafter"/>
</dbReference>
<dbReference type="GO" id="GO:0006269">
    <property type="term" value="P:DNA replication, synthesis of primer"/>
    <property type="evidence" value="ECO:0007669"/>
    <property type="project" value="UniProtKB-KW"/>
</dbReference>
<evidence type="ECO:0000313" key="11">
    <source>
        <dbReference type="EMBL" id="KEI44822.1"/>
    </source>
</evidence>
<comment type="function">
    <text evidence="8">Initiates the restart of stalled replication forks, which reloads the replicative helicase on sites other than the origin of replication. Recognizes and binds to abandoned replication forks and remodels them to uncover a helicase loading site. Promotes assembly of the primosome at these replication forks.</text>
</comment>
<evidence type="ECO:0000256" key="5">
    <source>
        <dbReference type="ARBA" id="ARBA00022833"/>
    </source>
</evidence>
<comment type="cofactor">
    <cofactor evidence="8">
        <name>Zn(2+)</name>
        <dbReference type="ChEBI" id="CHEBI:29105"/>
    </cofactor>
    <text evidence="8">Binds 2 zinc ions per subunit.</text>
</comment>
<feature type="binding site" evidence="8">
    <location>
        <position position="431"/>
    </location>
    <ligand>
        <name>Zn(2+)</name>
        <dbReference type="ChEBI" id="CHEBI:29105"/>
        <label>2</label>
    </ligand>
</feature>
<evidence type="ECO:0000259" key="10">
    <source>
        <dbReference type="Pfam" id="PF17764"/>
    </source>
</evidence>
<dbReference type="Proteomes" id="UP000031419">
    <property type="component" value="Unassembled WGS sequence"/>
</dbReference>
<keyword evidence="6 8" id="KW-0067">ATP-binding</keyword>
<dbReference type="Gene3D" id="3.40.1440.60">
    <property type="entry name" value="PriA, 3(prime) DNA-binding domain"/>
    <property type="match status" value="1"/>
</dbReference>
<organism evidence="11 12">
    <name type="scientific">Saccharopolyspora rectivirgula</name>
    <dbReference type="NCBI Taxonomy" id="28042"/>
    <lineage>
        <taxon>Bacteria</taxon>
        <taxon>Bacillati</taxon>
        <taxon>Actinomycetota</taxon>
        <taxon>Actinomycetes</taxon>
        <taxon>Pseudonocardiales</taxon>
        <taxon>Pseudonocardiaceae</taxon>
        <taxon>Saccharopolyspora</taxon>
    </lineage>
</organism>
<reference evidence="11 12" key="1">
    <citation type="submission" date="2014-06" db="EMBL/GenBank/DDBJ databases">
        <title>Saccharopolyspora rectivirgula DSM-43113 Genome sequencing.</title>
        <authorList>
            <person name="Barrera C."/>
            <person name="Millon L."/>
            <person name="Rognon B."/>
            <person name="Zaugg C."/>
            <person name="Monod M."/>
        </authorList>
    </citation>
    <scope>NUCLEOTIDE SEQUENCE [LARGE SCALE GENOMIC DNA]</scope>
    <source>
        <strain evidence="11 12">DSM 43113</strain>
    </source>
</reference>
<keyword evidence="7 8" id="KW-0238">DNA-binding</keyword>
<gene>
    <name evidence="8" type="primary">priA</name>
    <name evidence="11" type="ORF">GU90_06205</name>
</gene>
<dbReference type="OrthoDB" id="3177118at2"/>
<evidence type="ECO:0000256" key="6">
    <source>
        <dbReference type="ARBA" id="ARBA00022840"/>
    </source>
</evidence>
<feature type="binding site" evidence="8">
    <location>
        <position position="397"/>
    </location>
    <ligand>
        <name>Zn(2+)</name>
        <dbReference type="ChEBI" id="CHEBI:29105"/>
        <label>1</label>
    </ligand>
</feature>
<dbReference type="InterPro" id="IPR027417">
    <property type="entry name" value="P-loop_NTPase"/>
</dbReference>
<dbReference type="InterPro" id="IPR041222">
    <property type="entry name" value="PriA_3primeBD"/>
</dbReference>
<feature type="domain" description="Primosomal protein N' 3' DNA-binding" evidence="10">
    <location>
        <begin position="25"/>
        <end position="125"/>
    </location>
</feature>
<keyword evidence="4 8" id="KW-0547">Nucleotide-binding</keyword>
<dbReference type="PANTHER" id="PTHR30580">
    <property type="entry name" value="PRIMOSOMAL PROTEIN N"/>
    <property type="match status" value="1"/>
</dbReference>
<keyword evidence="1 8" id="KW-0639">Primosome</keyword>
<evidence type="ECO:0000256" key="7">
    <source>
        <dbReference type="ARBA" id="ARBA00023125"/>
    </source>
</evidence>
<feature type="binding site" evidence="8">
    <location>
        <position position="409"/>
    </location>
    <ligand>
        <name>Zn(2+)</name>
        <dbReference type="ChEBI" id="CHEBI:29105"/>
        <label>2</label>
    </ligand>
</feature>
<dbReference type="Gene3D" id="3.40.50.300">
    <property type="entry name" value="P-loop containing nucleotide triphosphate hydrolases"/>
    <property type="match status" value="1"/>
</dbReference>
<dbReference type="STRING" id="28042.GU90_06205"/>
<name>A0A073B0K0_9PSEU</name>
<dbReference type="InterPro" id="IPR005259">
    <property type="entry name" value="PriA"/>
</dbReference>
<dbReference type="GO" id="GO:0006302">
    <property type="term" value="P:double-strand break repair"/>
    <property type="evidence" value="ECO:0007669"/>
    <property type="project" value="InterPro"/>
</dbReference>
<dbReference type="GO" id="GO:0043138">
    <property type="term" value="F:3'-5' DNA helicase activity"/>
    <property type="evidence" value="ECO:0007669"/>
    <property type="project" value="TreeGrafter"/>
</dbReference>
<keyword evidence="3 8" id="KW-0479">Metal-binding</keyword>
<keyword evidence="5 8" id="KW-0862">Zinc</keyword>
<proteinExistence type="inferred from homology"/>
<feature type="region of interest" description="Disordered" evidence="9">
    <location>
        <begin position="1"/>
        <end position="20"/>
    </location>
</feature>
<comment type="caution">
    <text evidence="8">As this protein does not have any detectable helicase domains, it probably does not have helicase activity.</text>
</comment>
<keyword evidence="2 8" id="KW-0235">DNA replication</keyword>
<evidence type="ECO:0000256" key="4">
    <source>
        <dbReference type="ARBA" id="ARBA00022741"/>
    </source>
</evidence>
<dbReference type="AlphaFoldDB" id="A0A073B0K0"/>
<dbReference type="Pfam" id="PF17764">
    <property type="entry name" value="PriA_3primeBD"/>
    <property type="match status" value="1"/>
</dbReference>
<feature type="binding site" evidence="8">
    <location>
        <position position="400"/>
    </location>
    <ligand>
        <name>Zn(2+)</name>
        <dbReference type="ChEBI" id="CHEBI:29105"/>
        <label>1</label>
    </ligand>
</feature>
<accession>A0A073B0K0</accession>
<dbReference type="InterPro" id="IPR042115">
    <property type="entry name" value="PriA_3primeBD_sf"/>
</dbReference>
<feature type="binding site" evidence="8">
    <location>
        <position position="443"/>
    </location>
    <ligand>
        <name>Zn(2+)</name>
        <dbReference type="ChEBI" id="CHEBI:29105"/>
        <label>1</label>
    </ligand>
</feature>
<evidence type="ECO:0000313" key="12">
    <source>
        <dbReference type="Proteomes" id="UP000031419"/>
    </source>
</evidence>
<feature type="compositionally biased region" description="Basic residues" evidence="9">
    <location>
        <begin position="1"/>
        <end position="11"/>
    </location>
</feature>
<feature type="binding site" evidence="8">
    <location>
        <position position="428"/>
    </location>
    <ligand>
        <name>Zn(2+)</name>
        <dbReference type="ChEBI" id="CHEBI:29105"/>
        <label>2</label>
    </ligand>
</feature>
<dbReference type="RefSeq" id="WP_029721023.1">
    <property type="nucleotide sequence ID" value="NZ_JNVU01000017.1"/>
</dbReference>
<protein>
    <recommendedName>
        <fullName evidence="8">Probable replication restart protein PriA</fullName>
    </recommendedName>
    <alternativeName>
        <fullName evidence="8">Putative ATP-dependent DNA helicase PriA</fullName>
    </alternativeName>
</protein>
<comment type="subunit">
    <text evidence="8">Component of the replication restart primosome.</text>
</comment>
<comment type="similarity">
    <text evidence="8">Belongs to the helicase family. PriA subfamily.</text>
</comment>
<evidence type="ECO:0000256" key="3">
    <source>
        <dbReference type="ARBA" id="ARBA00022723"/>
    </source>
</evidence>
<dbReference type="HAMAP" id="MF_00983">
    <property type="entry name" value="PriA"/>
    <property type="match status" value="1"/>
</dbReference>
<evidence type="ECO:0000256" key="2">
    <source>
        <dbReference type="ARBA" id="ARBA00022705"/>
    </source>
</evidence>
<comment type="caution">
    <text evidence="11">The sequence shown here is derived from an EMBL/GenBank/DDBJ whole genome shotgun (WGS) entry which is preliminary data.</text>
</comment>
<dbReference type="GO" id="GO:0003677">
    <property type="term" value="F:DNA binding"/>
    <property type="evidence" value="ECO:0007669"/>
    <property type="project" value="UniProtKB-UniRule"/>
</dbReference>
<sequence length="674" mass="71766">MAGAQSRRRKEAKQQTAAPQRPVARVLVDIPLPAHLDRPFDYLIPERLHDTAQAGCRIRVRFRGKLVDGFLLERAESSDYPGDLSWVERVVSPEPVLTPQLLGLARAVADRYGGMLADVVRLVIPPRHAAAEKAAPRQPAAAPPPRPEATGWQEYQYGKSYLDAVHAGKTARAVWQALPGEDWPARLAEVAATAAAAGRGALLVVPDHRDLKRVHDACARLVGERGVVALAGELSPAERYRRWLAVLRGVVRVVVGTRAAMFAPVRDLGLVAVWNDGDELHSYPQVPFPHARDVLMLRSHATGAAFLVGGFSRTAEAALLVESGWAHQLTAPRSAVRAAAPRVTAIGEDDTQLARDPAARAARLPSVAFEAARAALAAGAPVLVQVPRRGYVPALACADCRERARCRRCSGLLALPGSSEGQPNPPACKLCGTVEAAFRCPACGSRRLRAVVVGAGRTAEELGRAFPNVAVRTSGGGNVLASVPAQPALIVCTPGAEPVAEQGYGAALLLDGWALLGRSELRAAETALRLWFDAAALVRPAREGGRVVVMADSALVPVQALVRWDPAWFAARELADRVELGFPPARRVAAVDGAPETIEALVDSAELPESAEVLGPVPLGEVGEDGTADRERLIVRVDRTESRELAGALRAAQAQRAARKAAELQVRLDPLELL</sequence>
<evidence type="ECO:0000256" key="9">
    <source>
        <dbReference type="SAM" id="MobiDB-lite"/>
    </source>
</evidence>
<feature type="binding site" evidence="8">
    <location>
        <position position="440"/>
    </location>
    <ligand>
        <name>Zn(2+)</name>
        <dbReference type="ChEBI" id="CHEBI:29105"/>
        <label>1</label>
    </ligand>
</feature>
<dbReference type="SUPFAM" id="SSF52540">
    <property type="entry name" value="P-loop containing nucleoside triphosphate hydrolases"/>
    <property type="match status" value="1"/>
</dbReference>
<dbReference type="eggNOG" id="COG1198">
    <property type="taxonomic scope" value="Bacteria"/>
</dbReference>
<feature type="binding site" evidence="8">
    <location>
        <position position="406"/>
    </location>
    <ligand>
        <name>Zn(2+)</name>
        <dbReference type="ChEBI" id="CHEBI:29105"/>
        <label>2</label>
    </ligand>
</feature>
<dbReference type="GO" id="GO:0008270">
    <property type="term" value="F:zinc ion binding"/>
    <property type="evidence" value="ECO:0007669"/>
    <property type="project" value="UniProtKB-UniRule"/>
</dbReference>
<dbReference type="GO" id="GO:0006310">
    <property type="term" value="P:DNA recombination"/>
    <property type="evidence" value="ECO:0007669"/>
    <property type="project" value="InterPro"/>
</dbReference>
<dbReference type="GO" id="GO:0005524">
    <property type="term" value="F:ATP binding"/>
    <property type="evidence" value="ECO:0007669"/>
    <property type="project" value="UniProtKB-UniRule"/>
</dbReference>